<gene>
    <name evidence="1" type="ORF">DRF62_15675</name>
</gene>
<reference evidence="1 2" key="1">
    <citation type="journal article" date="2006" name="Int. J. Syst. Evol. Microbiol.">
        <title>Chryseobacterium piscium sp. nov., isolated from fish of the South Atlantic Ocean off South Africa.</title>
        <authorList>
            <person name="de Beer H."/>
            <person name="Hugo C.J."/>
            <person name="Jooste P.J."/>
            <person name="Vancanneyt M."/>
            <person name="Coenye T."/>
            <person name="Vandamme P."/>
        </authorList>
    </citation>
    <scope>NUCLEOTIDE SEQUENCE [LARGE SCALE GENOMIC DNA]</scope>
    <source>
        <strain evidence="1 2">CCUG 51923</strain>
    </source>
</reference>
<evidence type="ECO:0000313" key="1">
    <source>
        <dbReference type="EMBL" id="REC52439.1"/>
    </source>
</evidence>
<dbReference type="EMBL" id="QNVS01000059">
    <property type="protein sequence ID" value="REC52439.1"/>
    <property type="molecule type" value="Genomic_DNA"/>
</dbReference>
<proteinExistence type="predicted"/>
<evidence type="ECO:0000313" key="2">
    <source>
        <dbReference type="Proteomes" id="UP000256512"/>
    </source>
</evidence>
<name>A0A3D9BFZ1_9FLAO</name>
<keyword evidence="2" id="KW-1185">Reference proteome</keyword>
<dbReference type="AlphaFoldDB" id="A0A3D9BFZ1"/>
<accession>A0A3D9BFZ1</accession>
<sequence>MKNTKKKIKLNSKKQNIMKNNILLTFALLLFVFITIKANDNYTARNDKEYFSSFKKNEEPQNKKFNILTKKSEAIGEAFYVIYKENSLGQGFYFKVVLDKNENPIATYYANESEKKISESTIENLKKILLGPEKPTTTIGDTSTTQCVTNCHRTKKCYDKATSTGVLLCSLECGIDCA</sequence>
<dbReference type="Proteomes" id="UP000256512">
    <property type="component" value="Unassembled WGS sequence"/>
</dbReference>
<organism evidence="1 2">
    <name type="scientific">Chryseobacterium piscium</name>
    <dbReference type="NCBI Taxonomy" id="333702"/>
    <lineage>
        <taxon>Bacteria</taxon>
        <taxon>Pseudomonadati</taxon>
        <taxon>Bacteroidota</taxon>
        <taxon>Flavobacteriia</taxon>
        <taxon>Flavobacteriales</taxon>
        <taxon>Weeksellaceae</taxon>
        <taxon>Chryseobacterium group</taxon>
        <taxon>Chryseobacterium</taxon>
    </lineage>
</organism>
<protein>
    <submittedName>
        <fullName evidence="1">Uncharacterized protein</fullName>
    </submittedName>
</protein>
<comment type="caution">
    <text evidence="1">The sequence shown here is derived from an EMBL/GenBank/DDBJ whole genome shotgun (WGS) entry which is preliminary data.</text>
</comment>